<keyword evidence="3" id="KW-1185">Reference proteome</keyword>
<feature type="compositionally biased region" description="Basic and acidic residues" evidence="1">
    <location>
        <begin position="108"/>
        <end position="122"/>
    </location>
</feature>
<dbReference type="GeneID" id="111134088"/>
<feature type="compositionally biased region" description="Pro residues" evidence="1">
    <location>
        <begin position="35"/>
        <end position="70"/>
    </location>
</feature>
<gene>
    <name evidence="4" type="primary">LOC111134088</name>
</gene>
<reference evidence="4" key="1">
    <citation type="submission" date="2025-08" db="UniProtKB">
        <authorList>
            <consortium name="RefSeq"/>
        </authorList>
    </citation>
    <scope>IDENTIFICATION</scope>
    <source>
        <tissue evidence="4">Whole sample</tissue>
    </source>
</reference>
<feature type="signal peptide" evidence="2">
    <location>
        <begin position="1"/>
        <end position="17"/>
    </location>
</feature>
<name>A0A8B8ED64_CRAVI</name>
<protein>
    <submittedName>
        <fullName evidence="4">Neural Wiskott-Aldrich syndrome protein-like isoform X1</fullName>
    </submittedName>
</protein>
<proteinExistence type="predicted"/>
<dbReference type="RefSeq" id="XP_022338597.1">
    <property type="nucleotide sequence ID" value="XM_022482889.1"/>
</dbReference>
<sequence length="122" mass="13285">MMMICYIVLFAVLLVFGSVSPSPYPPNWNYLNDGPQPPSWPGNWDPPRPPSPIQVLPPRPPSWPPSPRPPGSGSVHPPSYIDMFPPQSPGTDSNNNVGHPSWIGSPDPDIHPPSDPRGPIEN</sequence>
<feature type="chain" id="PRO_5034078377" evidence="2">
    <location>
        <begin position="18"/>
        <end position="122"/>
    </location>
</feature>
<evidence type="ECO:0000313" key="4">
    <source>
        <dbReference type="RefSeq" id="XP_022338597.1"/>
    </source>
</evidence>
<feature type="region of interest" description="Disordered" evidence="1">
    <location>
        <begin position="26"/>
        <end position="122"/>
    </location>
</feature>
<evidence type="ECO:0000256" key="1">
    <source>
        <dbReference type="SAM" id="MobiDB-lite"/>
    </source>
</evidence>
<evidence type="ECO:0000313" key="3">
    <source>
        <dbReference type="Proteomes" id="UP000694844"/>
    </source>
</evidence>
<feature type="compositionally biased region" description="Polar residues" evidence="1">
    <location>
        <begin position="89"/>
        <end position="98"/>
    </location>
</feature>
<dbReference type="Proteomes" id="UP000694844">
    <property type="component" value="Chromosome 5"/>
</dbReference>
<evidence type="ECO:0000256" key="2">
    <source>
        <dbReference type="SAM" id="SignalP"/>
    </source>
</evidence>
<dbReference type="KEGG" id="cvn:111134088"/>
<dbReference type="AlphaFoldDB" id="A0A8B8ED64"/>
<organism evidence="3 4">
    <name type="scientific">Crassostrea virginica</name>
    <name type="common">Eastern oyster</name>
    <dbReference type="NCBI Taxonomy" id="6565"/>
    <lineage>
        <taxon>Eukaryota</taxon>
        <taxon>Metazoa</taxon>
        <taxon>Spiralia</taxon>
        <taxon>Lophotrochozoa</taxon>
        <taxon>Mollusca</taxon>
        <taxon>Bivalvia</taxon>
        <taxon>Autobranchia</taxon>
        <taxon>Pteriomorphia</taxon>
        <taxon>Ostreida</taxon>
        <taxon>Ostreoidea</taxon>
        <taxon>Ostreidae</taxon>
        <taxon>Crassostrea</taxon>
    </lineage>
</organism>
<keyword evidence="2" id="KW-0732">Signal</keyword>
<accession>A0A8B8ED64</accession>